<protein>
    <recommendedName>
        <fullName evidence="4">adenosine deaminase</fullName>
        <ecNumber evidence="4">3.5.4.4</ecNumber>
    </recommendedName>
</protein>
<keyword evidence="11" id="KW-1185">Reference proteome</keyword>
<evidence type="ECO:0000259" key="9">
    <source>
        <dbReference type="Pfam" id="PF00962"/>
    </source>
</evidence>
<evidence type="ECO:0000256" key="6">
    <source>
        <dbReference type="ARBA" id="ARBA00022726"/>
    </source>
</evidence>
<dbReference type="Gene3D" id="3.20.20.140">
    <property type="entry name" value="Metal-dependent hydrolases"/>
    <property type="match status" value="1"/>
</dbReference>
<keyword evidence="5" id="KW-0479">Metal-binding</keyword>
<dbReference type="GO" id="GO:0043103">
    <property type="term" value="P:hypoxanthine salvage"/>
    <property type="evidence" value="ECO:0007669"/>
    <property type="project" value="TreeGrafter"/>
</dbReference>
<dbReference type="GO" id="GO:0006166">
    <property type="term" value="P:purine ribonucleoside salvage"/>
    <property type="evidence" value="ECO:0007669"/>
    <property type="project" value="UniProtKB-KW"/>
</dbReference>
<evidence type="ECO:0000313" key="11">
    <source>
        <dbReference type="Proteomes" id="UP000023152"/>
    </source>
</evidence>
<keyword evidence="7" id="KW-0378">Hydrolase</keyword>
<dbReference type="GO" id="GO:0046103">
    <property type="term" value="P:inosine biosynthetic process"/>
    <property type="evidence" value="ECO:0007669"/>
    <property type="project" value="TreeGrafter"/>
</dbReference>
<keyword evidence="6" id="KW-0660">Purine salvage</keyword>
<evidence type="ECO:0000313" key="10">
    <source>
        <dbReference type="EMBL" id="ETO23209.1"/>
    </source>
</evidence>
<reference evidence="10 11" key="1">
    <citation type="journal article" date="2013" name="Curr. Biol.">
        <title>The Genome of the Foraminiferan Reticulomyxa filosa.</title>
        <authorList>
            <person name="Glockner G."/>
            <person name="Hulsmann N."/>
            <person name="Schleicher M."/>
            <person name="Noegel A.A."/>
            <person name="Eichinger L."/>
            <person name="Gallinger C."/>
            <person name="Pawlowski J."/>
            <person name="Sierra R."/>
            <person name="Euteneuer U."/>
            <person name="Pillet L."/>
            <person name="Moustafa A."/>
            <person name="Platzer M."/>
            <person name="Groth M."/>
            <person name="Szafranski K."/>
            <person name="Schliwa M."/>
        </authorList>
    </citation>
    <scope>NUCLEOTIDE SEQUENCE [LARGE SCALE GENOMIC DNA]</scope>
</reference>
<evidence type="ECO:0000256" key="2">
    <source>
        <dbReference type="ARBA" id="ARBA00005058"/>
    </source>
</evidence>
<dbReference type="GO" id="GO:0005829">
    <property type="term" value="C:cytosol"/>
    <property type="evidence" value="ECO:0007669"/>
    <property type="project" value="TreeGrafter"/>
</dbReference>
<evidence type="ECO:0000256" key="5">
    <source>
        <dbReference type="ARBA" id="ARBA00022723"/>
    </source>
</evidence>
<name>X6NBQ0_RETFI</name>
<keyword evidence="8" id="KW-0862">Zinc</keyword>
<dbReference type="InterPro" id="IPR006330">
    <property type="entry name" value="Ado/ade_deaminase"/>
</dbReference>
<dbReference type="InterPro" id="IPR032466">
    <property type="entry name" value="Metal_Hydrolase"/>
</dbReference>
<organism evidence="10 11">
    <name type="scientific">Reticulomyxa filosa</name>
    <dbReference type="NCBI Taxonomy" id="46433"/>
    <lineage>
        <taxon>Eukaryota</taxon>
        <taxon>Sar</taxon>
        <taxon>Rhizaria</taxon>
        <taxon>Retaria</taxon>
        <taxon>Foraminifera</taxon>
        <taxon>Monothalamids</taxon>
        <taxon>Reticulomyxidae</taxon>
        <taxon>Reticulomyxa</taxon>
    </lineage>
</organism>
<evidence type="ECO:0000256" key="3">
    <source>
        <dbReference type="ARBA" id="ARBA00006676"/>
    </source>
</evidence>
<sequence>MKEETMKEYPLIRQGHNGVTPEQVLECVLKGITRGERDFGVMVRPIIQCIRHRPDLSTDSARLAFDYREEGLLVKDKGFCGGVVGIDLFGCDELLWHSRHHVAAFVSKTKHLQLKKSVHCGDSFNERGIGFHHSIHGLLPQRISCPVGCKMPKHILHRLFGRQTHLEICFTSNLRQFQFYSLPSQDNDQQPMFTHSKLFAKEFVTWLVLNGANFSFSTDFPVLFDISYQSELQVMMEYCHLTSFEVAQIMFEAVRNSFLPTQKKLALLHELRVLWKEVPGTNIQQSHFFPHFVDRTWSNQDLLGLDDPSLRAIYE</sequence>
<dbReference type="GO" id="GO:0006154">
    <property type="term" value="P:adenosine catabolic process"/>
    <property type="evidence" value="ECO:0007669"/>
    <property type="project" value="TreeGrafter"/>
</dbReference>
<dbReference type="UniPathway" id="UPA00606"/>
<dbReference type="AlphaFoldDB" id="X6NBQ0"/>
<dbReference type="PANTHER" id="PTHR11409:SF43">
    <property type="entry name" value="ADENOSINE DEAMINASE"/>
    <property type="match status" value="1"/>
</dbReference>
<dbReference type="SUPFAM" id="SSF51556">
    <property type="entry name" value="Metallo-dependent hydrolases"/>
    <property type="match status" value="1"/>
</dbReference>
<dbReference type="GO" id="GO:0009897">
    <property type="term" value="C:external side of plasma membrane"/>
    <property type="evidence" value="ECO:0007669"/>
    <property type="project" value="TreeGrafter"/>
</dbReference>
<dbReference type="Proteomes" id="UP000023152">
    <property type="component" value="Unassembled WGS sequence"/>
</dbReference>
<dbReference type="OrthoDB" id="272271at2759"/>
<feature type="domain" description="Adenosine deaminase" evidence="9">
    <location>
        <begin position="17"/>
        <end position="271"/>
    </location>
</feature>
<proteinExistence type="inferred from homology"/>
<dbReference type="GO" id="GO:0046872">
    <property type="term" value="F:metal ion binding"/>
    <property type="evidence" value="ECO:0007669"/>
    <property type="project" value="UniProtKB-KW"/>
</dbReference>
<evidence type="ECO:0000256" key="7">
    <source>
        <dbReference type="ARBA" id="ARBA00022801"/>
    </source>
</evidence>
<gene>
    <name evidence="10" type="ORF">RFI_13978</name>
</gene>
<comment type="pathway">
    <text evidence="2">Purine metabolism; purine nucleoside salvage.</text>
</comment>
<comment type="cofactor">
    <cofactor evidence="1">
        <name>Zn(2+)</name>
        <dbReference type="ChEBI" id="CHEBI:29105"/>
    </cofactor>
</comment>
<evidence type="ECO:0000256" key="4">
    <source>
        <dbReference type="ARBA" id="ARBA00012784"/>
    </source>
</evidence>
<comment type="similarity">
    <text evidence="3">Belongs to the metallo-dependent hydrolases superfamily. Adenosine and AMP deaminases family.</text>
</comment>
<dbReference type="InterPro" id="IPR001365">
    <property type="entry name" value="A_deaminase_dom"/>
</dbReference>
<comment type="caution">
    <text evidence="10">The sequence shown here is derived from an EMBL/GenBank/DDBJ whole genome shotgun (WGS) entry which is preliminary data.</text>
</comment>
<accession>X6NBQ0</accession>
<dbReference type="GO" id="GO:0004000">
    <property type="term" value="F:adenosine deaminase activity"/>
    <property type="evidence" value="ECO:0007669"/>
    <property type="project" value="TreeGrafter"/>
</dbReference>
<dbReference type="EC" id="3.5.4.4" evidence="4"/>
<evidence type="ECO:0000256" key="1">
    <source>
        <dbReference type="ARBA" id="ARBA00001947"/>
    </source>
</evidence>
<dbReference type="GO" id="GO:0060169">
    <property type="term" value="P:negative regulation of adenosine receptor signaling pathway"/>
    <property type="evidence" value="ECO:0007669"/>
    <property type="project" value="TreeGrafter"/>
</dbReference>
<dbReference type="PANTHER" id="PTHR11409">
    <property type="entry name" value="ADENOSINE DEAMINASE"/>
    <property type="match status" value="1"/>
</dbReference>
<dbReference type="EMBL" id="ASPP01010109">
    <property type="protein sequence ID" value="ETO23209.1"/>
    <property type="molecule type" value="Genomic_DNA"/>
</dbReference>
<dbReference type="Pfam" id="PF00962">
    <property type="entry name" value="A_deaminase"/>
    <property type="match status" value="1"/>
</dbReference>
<evidence type="ECO:0000256" key="8">
    <source>
        <dbReference type="ARBA" id="ARBA00022833"/>
    </source>
</evidence>